<organism evidence="2 3">
    <name type="scientific">Pomacea canaliculata</name>
    <name type="common">Golden apple snail</name>
    <dbReference type="NCBI Taxonomy" id="400727"/>
    <lineage>
        <taxon>Eukaryota</taxon>
        <taxon>Metazoa</taxon>
        <taxon>Spiralia</taxon>
        <taxon>Lophotrochozoa</taxon>
        <taxon>Mollusca</taxon>
        <taxon>Gastropoda</taxon>
        <taxon>Caenogastropoda</taxon>
        <taxon>Architaenioglossa</taxon>
        <taxon>Ampullarioidea</taxon>
        <taxon>Ampullariidae</taxon>
        <taxon>Pomacea</taxon>
    </lineage>
</organism>
<evidence type="ECO:0000259" key="1">
    <source>
        <dbReference type="PROSITE" id="PS50181"/>
    </source>
</evidence>
<sequence>MSHTDLCDVDATSSGVSLETTITNLPDAVMSDIFQYLYWKEKILAVEAFPAWNRILDSSLGWKHFENDRDYADSFDALKSTNYLSEEITCIAQYGQFFTHAVIWLDDILHLINLAEETDFALLGALETHSFRLKSLVIYHQPNFYTATLTEWVVPYIQLLQKMFRFSPSLQLSLRRLLLYTEEAGDQLLHFYHTHNLLQKVACLDFCYGLRMATSVRPINYLVYCTSLRVLRCPIEYLDTQILQQLVEFSLQELYVINDEFTLRLNYVEKSTIEWHALQLIPGRNLKAGFHTGLNQILVHYVFRKTSVDMCPNPYARSLVFDNIRSSISRALLRSVADTYGDKLEHIAFMHTIYNPPVPFSDLEDLPTTIQYMASRLECVHTVLLNLFIPKDALITLARHAPALKTLLVYEHKIMFDRHAVNTVEETEELKSIISEALGYSWKPMKEDDNFYKLSGYKQRLLFQNYFRVFNGFL</sequence>
<dbReference type="Gene3D" id="3.80.10.10">
    <property type="entry name" value="Ribonuclease Inhibitor"/>
    <property type="match status" value="1"/>
</dbReference>
<dbReference type="PROSITE" id="PS50181">
    <property type="entry name" value="FBOX"/>
    <property type="match status" value="1"/>
</dbReference>
<dbReference type="InterPro" id="IPR001810">
    <property type="entry name" value="F-box_dom"/>
</dbReference>
<accession>A0A2T7NKY5</accession>
<evidence type="ECO:0000313" key="2">
    <source>
        <dbReference type="EMBL" id="PVD21830.1"/>
    </source>
</evidence>
<dbReference type="OrthoDB" id="6065175at2759"/>
<comment type="caution">
    <text evidence="2">The sequence shown here is derived from an EMBL/GenBank/DDBJ whole genome shotgun (WGS) entry which is preliminary data.</text>
</comment>
<proteinExistence type="predicted"/>
<dbReference type="AlphaFoldDB" id="A0A2T7NKY5"/>
<dbReference type="InterPro" id="IPR032675">
    <property type="entry name" value="LRR_dom_sf"/>
</dbReference>
<protein>
    <recommendedName>
        <fullName evidence="1">F-box domain-containing protein</fullName>
    </recommendedName>
</protein>
<dbReference type="EMBL" id="PZQS01000011">
    <property type="protein sequence ID" value="PVD21830.1"/>
    <property type="molecule type" value="Genomic_DNA"/>
</dbReference>
<evidence type="ECO:0000313" key="3">
    <source>
        <dbReference type="Proteomes" id="UP000245119"/>
    </source>
</evidence>
<name>A0A2T7NKY5_POMCA</name>
<keyword evidence="3" id="KW-1185">Reference proteome</keyword>
<reference evidence="2 3" key="1">
    <citation type="submission" date="2018-04" db="EMBL/GenBank/DDBJ databases">
        <title>The genome of golden apple snail Pomacea canaliculata provides insight into stress tolerance and invasive adaptation.</title>
        <authorList>
            <person name="Liu C."/>
            <person name="Liu B."/>
            <person name="Ren Y."/>
            <person name="Zhang Y."/>
            <person name="Wang H."/>
            <person name="Li S."/>
            <person name="Jiang F."/>
            <person name="Yin L."/>
            <person name="Zhang G."/>
            <person name="Qian W."/>
            <person name="Fan W."/>
        </authorList>
    </citation>
    <scope>NUCLEOTIDE SEQUENCE [LARGE SCALE GENOMIC DNA]</scope>
    <source>
        <strain evidence="2">SZHN2017</strain>
        <tissue evidence="2">Muscle</tissue>
    </source>
</reference>
<dbReference type="Proteomes" id="UP000245119">
    <property type="component" value="Linkage Group LG11"/>
</dbReference>
<feature type="domain" description="F-box" evidence="1">
    <location>
        <begin position="19"/>
        <end position="65"/>
    </location>
</feature>
<gene>
    <name evidence="2" type="ORF">C0Q70_17632</name>
</gene>